<evidence type="ECO:0000313" key="4">
    <source>
        <dbReference type="Proteomes" id="UP001164705"/>
    </source>
</evidence>
<dbReference type="GO" id="GO:0090313">
    <property type="term" value="P:regulation of protein targeting to membrane"/>
    <property type="evidence" value="ECO:0007669"/>
    <property type="project" value="TreeGrafter"/>
</dbReference>
<organism evidence="3 4">
    <name type="scientific">Lacinutrix neustonica</name>
    <dbReference type="NCBI Taxonomy" id="2980107"/>
    <lineage>
        <taxon>Bacteria</taxon>
        <taxon>Pseudomonadati</taxon>
        <taxon>Bacteroidota</taxon>
        <taxon>Flavobacteriia</taxon>
        <taxon>Flavobacteriales</taxon>
        <taxon>Flavobacteriaceae</taxon>
        <taxon>Lacinutrix</taxon>
    </lineage>
</organism>
<evidence type="ECO:0000256" key="1">
    <source>
        <dbReference type="SAM" id="Phobius"/>
    </source>
</evidence>
<gene>
    <name evidence="3" type="ORF">N7U66_09570</name>
</gene>
<dbReference type="AlphaFoldDB" id="A0A9E8MZC9"/>
<dbReference type="InterPro" id="IPR007844">
    <property type="entry name" value="AsmA"/>
</dbReference>
<keyword evidence="1" id="KW-1133">Transmembrane helix</keyword>
<dbReference type="InterPro" id="IPR052894">
    <property type="entry name" value="AsmA-related"/>
</dbReference>
<dbReference type="GO" id="GO:0005886">
    <property type="term" value="C:plasma membrane"/>
    <property type="evidence" value="ECO:0007669"/>
    <property type="project" value="TreeGrafter"/>
</dbReference>
<dbReference type="PANTHER" id="PTHR30441:SF8">
    <property type="entry name" value="DUF748 DOMAIN-CONTAINING PROTEIN"/>
    <property type="match status" value="1"/>
</dbReference>
<keyword evidence="1" id="KW-0472">Membrane</keyword>
<accession>A0A9E8MZC9</accession>
<keyword evidence="1" id="KW-0812">Transmembrane</keyword>
<dbReference type="RefSeq" id="WP_267678304.1">
    <property type="nucleotide sequence ID" value="NZ_CP113088.1"/>
</dbReference>
<keyword evidence="4" id="KW-1185">Reference proteome</keyword>
<dbReference type="EMBL" id="CP113088">
    <property type="protein sequence ID" value="WAC03669.1"/>
    <property type="molecule type" value="Genomic_DNA"/>
</dbReference>
<dbReference type="Pfam" id="PF05170">
    <property type="entry name" value="AsmA"/>
    <property type="match status" value="1"/>
</dbReference>
<protein>
    <submittedName>
        <fullName evidence="3">AsmA family protein</fullName>
    </submittedName>
</protein>
<proteinExistence type="predicted"/>
<reference evidence="3" key="1">
    <citation type="submission" date="2022-11" db="EMBL/GenBank/DDBJ databases">
        <title>Lacinutrix neustonica HL-RS19T sp. nov., isolated from the surface microlayer sample of brackish Lake Shihwa.</title>
        <authorList>
            <person name="Choi J.Y."/>
            <person name="Hwang C.Y."/>
        </authorList>
    </citation>
    <scope>NUCLEOTIDE SEQUENCE</scope>
    <source>
        <strain evidence="3">HL-RS19</strain>
    </source>
</reference>
<dbReference type="PANTHER" id="PTHR30441">
    <property type="entry name" value="DUF748 DOMAIN-CONTAINING PROTEIN"/>
    <property type="match status" value="1"/>
</dbReference>
<sequence length="284" mass="31765">MKKILKITGITLLILIVLLLVAPFIFQSQIKDMVRNFINDNVNAQVEFADVSLSFISSFPQAHVTVAELKITNLEPFKEETLASVKSFSFDMSVKELFKKASEGPVIVNSIAINEALVTLKTNKFGDTNWAIAKPNKNAEDSTSNTEVFALDIKDYAINNSALTYLDEENNTKVYITELNHTGKGVFSETVSELVTKSNANITLSVDDVEYLSNNKIKLEALIDLDLEQNKYTFRENKGFVNNLPLEFNGYVQNVEAGQKMDISFENPGSDFKDFLAVIPRDLL</sequence>
<evidence type="ECO:0000313" key="3">
    <source>
        <dbReference type="EMBL" id="WAC03669.1"/>
    </source>
</evidence>
<feature type="transmembrane region" description="Helical" evidence="1">
    <location>
        <begin position="7"/>
        <end position="26"/>
    </location>
</feature>
<dbReference type="KEGG" id="lnu:N7U66_09570"/>
<evidence type="ECO:0000259" key="2">
    <source>
        <dbReference type="Pfam" id="PF05170"/>
    </source>
</evidence>
<feature type="domain" description="AsmA" evidence="2">
    <location>
        <begin position="1"/>
        <end position="182"/>
    </location>
</feature>
<name>A0A9E8MZC9_9FLAO</name>
<dbReference type="Proteomes" id="UP001164705">
    <property type="component" value="Chromosome"/>
</dbReference>